<sequence length="213" mass="24517">MLQTPEGFGCVEPEIYRATRVEASNFLFLSTLNLNMIVFMNPETPSKALQELASANQIQLVHTGLQPWMSVDDWKLTSKGILQDTLKYILDDRNSPILILDTFNFFVGVLRKVQCWSYSSIISEYKMYAGAAAHYKTETFLEILKVRCIEHEAVDTRHHDSDPLITLSGQDHENPTSRTIPGQLVTLVLPPWSHLPEWFQYQWRLVHSKKLPQ</sequence>
<comment type="caution">
    <text evidence="1">The sequence shown here is derived from an EMBL/GenBank/DDBJ whole genome shotgun (WGS) entry which is preliminary data.</text>
</comment>
<dbReference type="Proteomes" id="UP000238350">
    <property type="component" value="Unassembled WGS sequence"/>
</dbReference>
<name>A0A2T0FMX2_9ASCO</name>
<dbReference type="InterPro" id="IPR004861">
    <property type="entry name" value="Siw14-like"/>
</dbReference>
<dbReference type="EMBL" id="NDIQ01000022">
    <property type="protein sequence ID" value="PRT56336.1"/>
    <property type="molecule type" value="Genomic_DNA"/>
</dbReference>
<dbReference type="PANTHER" id="PTHR31126">
    <property type="entry name" value="TYROSINE-PROTEIN PHOSPHATASE"/>
    <property type="match status" value="1"/>
</dbReference>
<dbReference type="SUPFAM" id="SSF52799">
    <property type="entry name" value="(Phosphotyrosine protein) phosphatases II"/>
    <property type="match status" value="1"/>
</dbReference>
<keyword evidence="2" id="KW-1185">Reference proteome</keyword>
<proteinExistence type="predicted"/>
<accession>A0A2T0FMX2</accession>
<dbReference type="OrthoDB" id="6375174at2759"/>
<dbReference type="PANTHER" id="PTHR31126:SF18">
    <property type="entry name" value="PROTEIN-TYROSINE-PHOSPHATASE"/>
    <property type="match status" value="1"/>
</dbReference>
<organism evidence="1 2">
    <name type="scientific">Wickerhamiella sorbophila</name>
    <dbReference type="NCBI Taxonomy" id="45607"/>
    <lineage>
        <taxon>Eukaryota</taxon>
        <taxon>Fungi</taxon>
        <taxon>Dikarya</taxon>
        <taxon>Ascomycota</taxon>
        <taxon>Saccharomycotina</taxon>
        <taxon>Dipodascomycetes</taxon>
        <taxon>Dipodascales</taxon>
        <taxon>Trichomonascaceae</taxon>
        <taxon>Wickerhamiella</taxon>
    </lineage>
</organism>
<dbReference type="GeneID" id="36517704"/>
<evidence type="ECO:0000313" key="2">
    <source>
        <dbReference type="Proteomes" id="UP000238350"/>
    </source>
</evidence>
<dbReference type="GO" id="GO:0016791">
    <property type="term" value="F:phosphatase activity"/>
    <property type="evidence" value="ECO:0007669"/>
    <property type="project" value="TreeGrafter"/>
</dbReference>
<gene>
    <name evidence="1" type="ORF">B9G98_03956</name>
</gene>
<dbReference type="AlphaFoldDB" id="A0A2T0FMX2"/>
<evidence type="ECO:0000313" key="1">
    <source>
        <dbReference type="EMBL" id="PRT56336.1"/>
    </source>
</evidence>
<dbReference type="RefSeq" id="XP_024666281.1">
    <property type="nucleotide sequence ID" value="XM_024810513.1"/>
</dbReference>
<dbReference type="Gene3D" id="3.90.190.10">
    <property type="entry name" value="Protein tyrosine phosphatase superfamily"/>
    <property type="match status" value="1"/>
</dbReference>
<dbReference type="STRING" id="45607.A0A2T0FMX2"/>
<protein>
    <submittedName>
        <fullName evidence="1">Uncharacterized protein</fullName>
    </submittedName>
</protein>
<dbReference type="Pfam" id="PF03162">
    <property type="entry name" value="Y_phosphatase2"/>
    <property type="match status" value="1"/>
</dbReference>
<dbReference type="InterPro" id="IPR029021">
    <property type="entry name" value="Prot-tyrosine_phosphatase-like"/>
</dbReference>
<reference evidence="1 2" key="1">
    <citation type="submission" date="2017-04" db="EMBL/GenBank/DDBJ databases">
        <title>Genome sequencing of [Candida] sorbophila.</title>
        <authorList>
            <person name="Ahn J.O."/>
        </authorList>
    </citation>
    <scope>NUCLEOTIDE SEQUENCE [LARGE SCALE GENOMIC DNA]</scope>
    <source>
        <strain evidence="1 2">DS02</strain>
    </source>
</reference>